<keyword evidence="2" id="KW-1185">Reference proteome</keyword>
<comment type="caution">
    <text evidence="1">The sequence shown here is derived from an EMBL/GenBank/DDBJ whole genome shotgun (WGS) entry which is preliminary data.</text>
</comment>
<sequence>MHYALEAYKLSVFVFILCSKCLSPYNAYEGKEKYIKLITPHLKTVLYSSFFLIFSLSLDATTILTRSPYNDSMSVRSVPLNYESCLYKDVKPVQLPELLALDKKIEDTLTDSRLNMILICEFLIKSVDYISDRDFFINYKSFMLFCSYTREVAFTTYLMGEPPSIRIKERFKIITGESKEDISILSEKLGSRSINEIYDWLTNGVDSRLFRIYCTQTFEDFKCLLKCDEEDFEEPDLDEL</sequence>
<dbReference type="EMBL" id="BSXV01003643">
    <property type="protein sequence ID" value="GME98724.1"/>
    <property type="molecule type" value="Genomic_DNA"/>
</dbReference>
<evidence type="ECO:0000313" key="2">
    <source>
        <dbReference type="Proteomes" id="UP001165101"/>
    </source>
</evidence>
<organism evidence="1 2">
    <name type="scientific">Candida boidinii</name>
    <name type="common">Yeast</name>
    <dbReference type="NCBI Taxonomy" id="5477"/>
    <lineage>
        <taxon>Eukaryota</taxon>
        <taxon>Fungi</taxon>
        <taxon>Dikarya</taxon>
        <taxon>Ascomycota</taxon>
        <taxon>Saccharomycotina</taxon>
        <taxon>Pichiomycetes</taxon>
        <taxon>Pichiales</taxon>
        <taxon>Pichiaceae</taxon>
        <taxon>Ogataea</taxon>
        <taxon>Ogataea/Candida clade</taxon>
    </lineage>
</organism>
<dbReference type="Proteomes" id="UP001165101">
    <property type="component" value="Unassembled WGS sequence"/>
</dbReference>
<proteinExistence type="predicted"/>
<accession>A0ACB5U0I8</accession>
<name>A0ACB5U0I8_CANBO</name>
<reference evidence="1" key="1">
    <citation type="submission" date="2023-04" db="EMBL/GenBank/DDBJ databases">
        <title>Candida boidinii NBRC 1967.</title>
        <authorList>
            <person name="Ichikawa N."/>
            <person name="Sato H."/>
            <person name="Tonouchi N."/>
        </authorList>
    </citation>
    <scope>NUCLEOTIDE SEQUENCE</scope>
    <source>
        <strain evidence="1">NBRC 1967</strain>
    </source>
</reference>
<evidence type="ECO:0000313" key="1">
    <source>
        <dbReference type="EMBL" id="GME98724.1"/>
    </source>
</evidence>
<gene>
    <name evidence="1" type="ORF">Cboi01_000505100</name>
</gene>
<protein>
    <submittedName>
        <fullName evidence="1">Unnamed protein product</fullName>
    </submittedName>
</protein>